<dbReference type="InterPro" id="IPR005110">
    <property type="entry name" value="MoeA_linker/N"/>
</dbReference>
<protein>
    <recommendedName>
        <fullName evidence="6">Molybdopterin molybdenumtransferase</fullName>
        <ecNumber evidence="6">2.10.1.1</ecNumber>
    </recommendedName>
</protein>
<dbReference type="SMART" id="SM00852">
    <property type="entry name" value="MoCF_biosynth"/>
    <property type="match status" value="1"/>
</dbReference>
<evidence type="ECO:0000313" key="8">
    <source>
        <dbReference type="EMBL" id="MDI5934306.1"/>
    </source>
</evidence>
<keyword evidence="6" id="KW-0479">Metal-binding</keyword>
<comment type="catalytic activity">
    <reaction evidence="5">
        <text>adenylyl-molybdopterin + molybdate = Mo-molybdopterin + AMP + H(+)</text>
        <dbReference type="Rhea" id="RHEA:35047"/>
        <dbReference type="ChEBI" id="CHEBI:15378"/>
        <dbReference type="ChEBI" id="CHEBI:36264"/>
        <dbReference type="ChEBI" id="CHEBI:62727"/>
        <dbReference type="ChEBI" id="CHEBI:71302"/>
        <dbReference type="ChEBI" id="CHEBI:456215"/>
        <dbReference type="EC" id="2.10.1.1"/>
    </reaction>
</comment>
<dbReference type="Gene3D" id="3.90.105.10">
    <property type="entry name" value="Molybdopterin biosynthesis moea protein, domain 2"/>
    <property type="match status" value="1"/>
</dbReference>
<dbReference type="Pfam" id="PF03454">
    <property type="entry name" value="MoeA_C"/>
    <property type="match status" value="1"/>
</dbReference>
<dbReference type="InterPro" id="IPR005111">
    <property type="entry name" value="MoeA_C_domain_IV"/>
</dbReference>
<dbReference type="SUPFAM" id="SSF63882">
    <property type="entry name" value="MoeA N-terminal region -like"/>
    <property type="match status" value="1"/>
</dbReference>
<dbReference type="Pfam" id="PF03453">
    <property type="entry name" value="MoeA_N"/>
    <property type="match status" value="1"/>
</dbReference>
<comment type="caution">
    <text evidence="8">The sequence shown here is derived from an EMBL/GenBank/DDBJ whole genome shotgun (WGS) entry which is preliminary data.</text>
</comment>
<evidence type="ECO:0000256" key="3">
    <source>
        <dbReference type="ARBA" id="ARBA00010763"/>
    </source>
</evidence>
<dbReference type="SUPFAM" id="SSF53218">
    <property type="entry name" value="Molybdenum cofactor biosynthesis proteins"/>
    <property type="match status" value="1"/>
</dbReference>
<dbReference type="PANTHER" id="PTHR10192">
    <property type="entry name" value="MOLYBDOPTERIN BIOSYNTHESIS PROTEIN"/>
    <property type="match status" value="1"/>
</dbReference>
<dbReference type="InterPro" id="IPR001453">
    <property type="entry name" value="MoaB/Mog_dom"/>
</dbReference>
<evidence type="ECO:0000256" key="6">
    <source>
        <dbReference type="RuleBase" id="RU365090"/>
    </source>
</evidence>
<evidence type="ECO:0000259" key="7">
    <source>
        <dbReference type="SMART" id="SM00852"/>
    </source>
</evidence>
<comment type="pathway">
    <text evidence="2 6">Cofactor biosynthesis; molybdopterin biosynthesis.</text>
</comment>
<keyword evidence="6" id="KW-0808">Transferase</keyword>
<comment type="similarity">
    <text evidence="3 6">Belongs to the MoeA family.</text>
</comment>
<gene>
    <name evidence="8" type="ORF">QLQ84_10955</name>
</gene>
<dbReference type="EC" id="2.10.1.1" evidence="6"/>
<dbReference type="PANTHER" id="PTHR10192:SF31">
    <property type="entry name" value="MOLYBDOPTERIN MOLYBDENUMTRANSFERASE"/>
    <property type="match status" value="1"/>
</dbReference>
<dbReference type="Gene3D" id="3.40.980.10">
    <property type="entry name" value="MoaB/Mog-like domain"/>
    <property type="match status" value="1"/>
</dbReference>
<dbReference type="RefSeq" id="WP_282721770.1">
    <property type="nucleotide sequence ID" value="NZ_JASCQO010000035.1"/>
</dbReference>
<dbReference type="InterPro" id="IPR036425">
    <property type="entry name" value="MoaB/Mog-like_dom_sf"/>
</dbReference>
<reference evidence="8 9" key="1">
    <citation type="submission" date="2023-04" db="EMBL/GenBank/DDBJ databases">
        <title>Halomonas strains isolated from rhizosphere soil.</title>
        <authorList>
            <person name="Xu L."/>
            <person name="Sun J.-Q."/>
        </authorList>
    </citation>
    <scope>NUCLEOTIDE SEQUENCE [LARGE SCALE GENOMIC DNA]</scope>
    <source>
        <strain evidence="8 9">LN1S58</strain>
    </source>
</reference>
<dbReference type="Proteomes" id="UP001244242">
    <property type="component" value="Unassembled WGS sequence"/>
</dbReference>
<dbReference type="InterPro" id="IPR036688">
    <property type="entry name" value="MoeA_C_domain_IV_sf"/>
</dbReference>
<dbReference type="NCBIfam" id="NF045515">
    <property type="entry name" value="Glp_gephyrin"/>
    <property type="match status" value="1"/>
</dbReference>
<keyword evidence="9" id="KW-1185">Reference proteome</keyword>
<dbReference type="SUPFAM" id="SSF63867">
    <property type="entry name" value="MoeA C-terminal domain-like"/>
    <property type="match status" value="1"/>
</dbReference>
<comment type="function">
    <text evidence="1 6">Catalyzes the insertion of molybdate into adenylated molybdopterin with the concomitant release of AMP.</text>
</comment>
<evidence type="ECO:0000256" key="1">
    <source>
        <dbReference type="ARBA" id="ARBA00002901"/>
    </source>
</evidence>
<dbReference type="InterPro" id="IPR036135">
    <property type="entry name" value="MoeA_linker/N_sf"/>
</dbReference>
<evidence type="ECO:0000256" key="2">
    <source>
        <dbReference type="ARBA" id="ARBA00005046"/>
    </source>
</evidence>
<dbReference type="NCBIfam" id="TIGR00177">
    <property type="entry name" value="molyb_syn"/>
    <property type="match status" value="1"/>
</dbReference>
<keyword evidence="6" id="KW-0500">Molybdenum</keyword>
<evidence type="ECO:0000256" key="5">
    <source>
        <dbReference type="ARBA" id="ARBA00047317"/>
    </source>
</evidence>
<dbReference type="EMBL" id="JASCQO010000035">
    <property type="protein sequence ID" value="MDI5934306.1"/>
    <property type="molecule type" value="Genomic_DNA"/>
</dbReference>
<dbReference type="Pfam" id="PF00994">
    <property type="entry name" value="MoCF_biosynth"/>
    <property type="match status" value="1"/>
</dbReference>
<dbReference type="CDD" id="cd00887">
    <property type="entry name" value="MoeA"/>
    <property type="match status" value="1"/>
</dbReference>
<dbReference type="Gene3D" id="2.170.190.11">
    <property type="entry name" value="Molybdopterin biosynthesis moea protein, domain 3"/>
    <property type="match status" value="1"/>
</dbReference>
<name>A0ABT6VJZ8_9GAMM</name>
<keyword evidence="4 6" id="KW-0501">Molybdenum cofactor biosynthesis</keyword>
<evidence type="ECO:0000313" key="9">
    <source>
        <dbReference type="Proteomes" id="UP001244242"/>
    </source>
</evidence>
<dbReference type="Gene3D" id="2.40.340.10">
    <property type="entry name" value="MoeA, C-terminal, domain IV"/>
    <property type="match status" value="1"/>
</dbReference>
<proteinExistence type="inferred from homology"/>
<comment type="cofactor">
    <cofactor evidence="6">
        <name>Mg(2+)</name>
        <dbReference type="ChEBI" id="CHEBI:18420"/>
    </cofactor>
</comment>
<keyword evidence="6" id="KW-0460">Magnesium</keyword>
<organism evidence="8 9">
    <name type="scientific">Halomonas kalidii</name>
    <dbReference type="NCBI Taxonomy" id="3043293"/>
    <lineage>
        <taxon>Bacteria</taxon>
        <taxon>Pseudomonadati</taxon>
        <taxon>Pseudomonadota</taxon>
        <taxon>Gammaproteobacteria</taxon>
        <taxon>Oceanospirillales</taxon>
        <taxon>Halomonadaceae</taxon>
        <taxon>Halomonas</taxon>
    </lineage>
</organism>
<feature type="domain" description="MoaB/Mog" evidence="7">
    <location>
        <begin position="190"/>
        <end position="329"/>
    </location>
</feature>
<accession>A0ABT6VJZ8</accession>
<evidence type="ECO:0000256" key="4">
    <source>
        <dbReference type="ARBA" id="ARBA00023150"/>
    </source>
</evidence>
<dbReference type="InterPro" id="IPR038987">
    <property type="entry name" value="MoeA-like"/>
</dbReference>
<sequence length="418" mass="43822">MTLSCFDLGERMLSVEEAGAALAELVAGPLPAESVALDALHGRVLAEAIVSPLDVPQSTNAAMDGIALAWPASGPRPESWRRVGRLFAGRRHATPLAPGECLGITTGAPLPPGADTVIMQEQLAVLDDERVVVEHSERVRRGQNVRRAGEDIARGAPALAAGTRLSAAELGLLASLGLAEARVIRRPRVAIFSTGDEVTAPGEPLPPAGIYDANRFTLRALVAEQGGEVLDLGILPDDRAALVAALDSAANRADLVITSGGVSVGEADFTRAALAEIGELGFWRIAIRPGRPLACGRLGERGVPFLGLPGNPVAVMVTFLQFVAPLMARLLGRDAWQPATLTALAEHELKSRVGRVDYLRGIYRCDDRGRLTVASTGAQGSGILSSMVKANCLIELAADREVAAPGETVTVHPLHRLP</sequence>